<dbReference type="EMBL" id="VSGZ01000035">
    <property type="protein sequence ID" value="TXY92357.1"/>
    <property type="molecule type" value="Genomic_DNA"/>
</dbReference>
<proteinExistence type="predicted"/>
<evidence type="ECO:0000256" key="1">
    <source>
        <dbReference type="SAM" id="Coils"/>
    </source>
</evidence>
<dbReference type="RefSeq" id="WP_000364417.1">
    <property type="nucleotide sequence ID" value="NZ_JACYRS010000005.1"/>
</dbReference>
<feature type="coiled-coil region" evidence="1">
    <location>
        <begin position="69"/>
        <end position="138"/>
    </location>
</feature>
<keyword evidence="1" id="KW-0175">Coiled coil</keyword>
<gene>
    <name evidence="2" type="ORF">FXE67_10300</name>
</gene>
<organism evidence="2 3">
    <name type="scientific">Vibrio cholerae</name>
    <dbReference type="NCBI Taxonomy" id="666"/>
    <lineage>
        <taxon>Bacteria</taxon>
        <taxon>Pseudomonadati</taxon>
        <taxon>Pseudomonadota</taxon>
        <taxon>Gammaproteobacteria</taxon>
        <taxon>Vibrionales</taxon>
        <taxon>Vibrionaceae</taxon>
        <taxon>Vibrio</taxon>
    </lineage>
</organism>
<dbReference type="AlphaFoldDB" id="A0A5C9T0V7"/>
<name>A0A5C9T0V7_VIBCL</name>
<protein>
    <submittedName>
        <fullName evidence="2">Uncharacterized protein</fullName>
    </submittedName>
</protein>
<comment type="caution">
    <text evidence="2">The sequence shown here is derived from an EMBL/GenBank/DDBJ whole genome shotgun (WGS) entry which is preliminary data.</text>
</comment>
<dbReference type="Proteomes" id="UP000323583">
    <property type="component" value="Unassembled WGS sequence"/>
</dbReference>
<evidence type="ECO:0000313" key="3">
    <source>
        <dbReference type="Proteomes" id="UP000323583"/>
    </source>
</evidence>
<sequence>MDLKKQLLKLLDDDQIQAKLCLIINSKPIATNQESLSETSCNCSSNIESLASQEFNTMQVQFDASEQRIGQLVSENQQLNQLIEKIKKLLSFSQDADLYLPDTISQLQQQLQAKEVEINQLNQVVDSQKAQLQERKQDSSKRDEKLVWYQMHFEDDLTIFNLYQELSEQTRTSLNGIFKDRSIQGIVACGIQEKNISNFWDYAKSEVINGANPDLGKINRLFELLFKRFKLAYPMFALQAVKVGDNFDTQLHIKHNSSVKMSGPISSIRLIGYVNTKTEKVIKPSVIVI</sequence>
<reference evidence="2 3" key="1">
    <citation type="submission" date="2019-06" db="EMBL/GenBank/DDBJ databases">
        <title>Vibrio cholerae phylogeny based on whole-genome sequencing reveals genetic diversity and population strucutre.</title>
        <authorList>
            <person name="Zhiqiu Y."/>
            <person name="Bin L."/>
            <person name="Lingyan J."/>
        </authorList>
    </citation>
    <scope>NUCLEOTIDE SEQUENCE [LARGE SCALE GENOMIC DNA]</scope>
    <source>
        <strain evidence="2 3">N2768</strain>
    </source>
</reference>
<accession>A0A5C9T0V7</accession>
<evidence type="ECO:0000313" key="2">
    <source>
        <dbReference type="EMBL" id="TXY92357.1"/>
    </source>
</evidence>